<evidence type="ECO:0000259" key="2">
    <source>
        <dbReference type="PROSITE" id="PS51272"/>
    </source>
</evidence>
<evidence type="ECO:0000313" key="3">
    <source>
        <dbReference type="EMBL" id="NUU63195.1"/>
    </source>
</evidence>
<dbReference type="Proteomes" id="UP000564806">
    <property type="component" value="Unassembled WGS sequence"/>
</dbReference>
<accession>A0A850EQG7</accession>
<gene>
    <name evidence="3" type="ORF">HPT30_22845</name>
</gene>
<dbReference type="EMBL" id="JABWCS010000218">
    <property type="protein sequence ID" value="NUU63195.1"/>
    <property type="molecule type" value="Genomic_DNA"/>
</dbReference>
<keyword evidence="4" id="KW-1185">Reference proteome</keyword>
<feature type="domain" description="SLH" evidence="2">
    <location>
        <begin position="191"/>
        <end position="254"/>
    </location>
</feature>
<protein>
    <submittedName>
        <fullName evidence="3">S-layer homology domain-containing protein</fullName>
    </submittedName>
</protein>
<feature type="signal peptide" evidence="1">
    <location>
        <begin position="1"/>
        <end position="37"/>
    </location>
</feature>
<dbReference type="RefSeq" id="WP_175373621.1">
    <property type="nucleotide sequence ID" value="NZ_JABWCS010000218.1"/>
</dbReference>
<evidence type="ECO:0000313" key="4">
    <source>
        <dbReference type="Proteomes" id="UP000564806"/>
    </source>
</evidence>
<name>A0A850EQG7_9BACL</name>
<dbReference type="InterPro" id="IPR001119">
    <property type="entry name" value="SLH_dom"/>
</dbReference>
<sequence>MSRQKRLKRRVKPYSAKAVSAVLAGVMVLGGTGAAFADSSASTTANPPANQSNVSAPSTFSDVKTGFWAEKHIYKLAGQGIIVGNNGLFRPGDPVTQQEAVLMALRFMKQAGNADPNTQTVLPTGFEVSNYYKSYVIYALQQGLLDKTAEMTADNQKTSWGERKASREWIAELLIRSLGKSADAVASGNASTGFADDAKVSANKRGYINLAVSLGLANGLDGNRFDPQGAVTRAQLATFFSRAEAQSGLVYDNTVEGYISDLKSDRLSVYDNGNTSVHGLNASTAYFTSTSENRINLSDLQPYTKVTVIGATYNASYVEITDPTQLIESLSGNFAMVAPGNKLWLKSATGFTEYYYDDTTTFLDASGNKIEPSALVADSVVTLTRETYSGSHKVVKVQVTSGVINKTTTGTIQSVNLTDKSITFKNAAGVPETFKWEDGNSLFSSQNSVLQPADLKVGAAVKYTIQENVIRSLEVTEGVERTVQGMLNEITGTTVVYKKKDGGREVKLLAAKPAIVIPGIANPSSDDLVADATGGDNIQLTLGSDDQVTKIEVLSRQIDQFSGAAIVDYNSKTQLLTIKDVSGKPHVIQLDDKTKLAYDGIAPNLTTVGARLTEGRKINLKALGMRALSLELLTKYEGTLTAVNTSARTMVIKVNAGESLTLPYPNSVEQFGNSNATITDVPIGSSVIAALGTNQDIISVLKVKSVLQLETSMVNSGTNRIAIKVNGGSSEINTTQLPLTNEAGQTAKLTEMKAGDFVNVTFEGSTPLAIQTVKLTTGPVNGVDATAGTLTVKDYSGAVQTFNTSSGIKITRDGTTTTTLGSLTTADRIEARKDANGSIIVRVLTQASRIFSRYESASNEIVVKRDNMNDNSNRFRLAPNAYIHQGDTTLSVQSLKENDKIIMYFNNDVAIEVVKQ</sequence>
<feature type="domain" description="SLH" evidence="2">
    <location>
        <begin position="56"/>
        <end position="118"/>
    </location>
</feature>
<organism evidence="3 4">
    <name type="scientific">Paenibacillus agri</name>
    <dbReference type="NCBI Taxonomy" id="2744309"/>
    <lineage>
        <taxon>Bacteria</taxon>
        <taxon>Bacillati</taxon>
        <taxon>Bacillota</taxon>
        <taxon>Bacilli</taxon>
        <taxon>Bacillales</taxon>
        <taxon>Paenibacillaceae</taxon>
        <taxon>Paenibacillus</taxon>
    </lineage>
</organism>
<comment type="caution">
    <text evidence="3">The sequence shown here is derived from an EMBL/GenBank/DDBJ whole genome shotgun (WGS) entry which is preliminary data.</text>
</comment>
<feature type="chain" id="PRO_5033048259" evidence="1">
    <location>
        <begin position="38"/>
        <end position="916"/>
    </location>
</feature>
<proteinExistence type="predicted"/>
<keyword evidence="1" id="KW-0732">Signal</keyword>
<evidence type="ECO:0000256" key="1">
    <source>
        <dbReference type="SAM" id="SignalP"/>
    </source>
</evidence>
<dbReference type="AlphaFoldDB" id="A0A850EQG7"/>
<dbReference type="PROSITE" id="PS51272">
    <property type="entry name" value="SLH"/>
    <property type="match status" value="2"/>
</dbReference>
<reference evidence="3" key="1">
    <citation type="submission" date="2020-06" db="EMBL/GenBank/DDBJ databases">
        <title>Paenibacillus sp. nov., isolated from soil.</title>
        <authorList>
            <person name="Seo Y.L."/>
        </authorList>
    </citation>
    <scope>NUCLEOTIDE SEQUENCE [LARGE SCALE GENOMIC DNA]</scope>
    <source>
        <strain evidence="3">JW14</strain>
    </source>
</reference>
<dbReference type="Pfam" id="PF00395">
    <property type="entry name" value="SLH"/>
    <property type="match status" value="2"/>
</dbReference>